<dbReference type="EMBL" id="MGFP01000001">
    <property type="protein sequence ID" value="OGM10677.1"/>
    <property type="molecule type" value="Genomic_DNA"/>
</dbReference>
<dbReference type="CDD" id="cd06223">
    <property type="entry name" value="PRTases_typeI"/>
    <property type="match status" value="1"/>
</dbReference>
<reference evidence="1 2" key="1">
    <citation type="journal article" date="2016" name="Nat. Commun.">
        <title>Thousands of microbial genomes shed light on interconnected biogeochemical processes in an aquifer system.</title>
        <authorList>
            <person name="Anantharaman K."/>
            <person name="Brown C.T."/>
            <person name="Hug L.A."/>
            <person name="Sharon I."/>
            <person name="Castelle C.J."/>
            <person name="Probst A.J."/>
            <person name="Thomas B.C."/>
            <person name="Singh A."/>
            <person name="Wilkins M.J."/>
            <person name="Karaoz U."/>
            <person name="Brodie E.L."/>
            <person name="Williams K.H."/>
            <person name="Hubbard S.S."/>
            <person name="Banfield J.F."/>
        </authorList>
    </citation>
    <scope>NUCLEOTIDE SEQUENCE [LARGE SCALE GENOMIC DNA]</scope>
</reference>
<dbReference type="Gene3D" id="3.40.50.2020">
    <property type="match status" value="2"/>
</dbReference>
<gene>
    <name evidence="1" type="ORF">A2159_02480</name>
</gene>
<dbReference type="InterPro" id="IPR029057">
    <property type="entry name" value="PRTase-like"/>
</dbReference>
<name>A0A1F7X6M9_9BACT</name>
<dbReference type="InterPro" id="IPR000836">
    <property type="entry name" value="PRTase_dom"/>
</dbReference>
<evidence type="ECO:0000313" key="1">
    <source>
        <dbReference type="EMBL" id="OGM10677.1"/>
    </source>
</evidence>
<accession>A0A1F7X6M9</accession>
<comment type="caution">
    <text evidence="1">The sequence shown here is derived from an EMBL/GenBank/DDBJ whole genome shotgun (WGS) entry which is preliminary data.</text>
</comment>
<dbReference type="AlphaFoldDB" id="A0A1F7X6M9"/>
<organism evidence="1 2">
    <name type="scientific">Candidatus Woesebacteria bacterium RBG_13_34_9</name>
    <dbReference type="NCBI Taxonomy" id="1802477"/>
    <lineage>
        <taxon>Bacteria</taxon>
        <taxon>Candidatus Woeseibacteriota</taxon>
    </lineage>
</organism>
<evidence type="ECO:0000313" key="2">
    <source>
        <dbReference type="Proteomes" id="UP000179219"/>
    </source>
</evidence>
<sequence>MSKENIERNNSGHIFFPKGEEPYRDSLGHLVIAHSPDIPFEYSSALWVMKNLEMNETLDRENNQIVMLNLSPNDLTQTLFEQYQKSPSGLYAPTYVWDQKHEDGETEFYVENEATGAQHIYLVGPLEYPSDYIRALTTADHFKERLNAKAVTLIASSLGSNRSDKNVDSKGNYVPKGITIETMMELLAVKMDRIIAIEPHSSLAQYYSERNRTPFLPLSPWELLTSKMALESGFASIKENGKLFINPQEVIVIGPDAGRNWAAKRIAQHYALTYVSGEKKRVNDGDVKIIFQPEDKIQIEKRNKAFGYDDEVDSGGTSKILGRALRKCGIKEFYMAGVHAKLVGKWGENLEDPGITALYLTDSRKPIGKIEGNVAEKIRMVSIAPLITDIIDADIQGIDFWHNPKYSKMIL</sequence>
<proteinExistence type="predicted"/>
<feature type="non-terminal residue" evidence="1">
    <location>
        <position position="411"/>
    </location>
</feature>
<dbReference type="Proteomes" id="UP000179219">
    <property type="component" value="Unassembled WGS sequence"/>
</dbReference>
<dbReference type="SUPFAM" id="SSF53271">
    <property type="entry name" value="PRTase-like"/>
    <property type="match status" value="1"/>
</dbReference>
<protein>
    <submittedName>
        <fullName evidence="1">Uncharacterized protein</fullName>
    </submittedName>
</protein>